<name>A0A9X2E6C6_9NOCA</name>
<protein>
    <submittedName>
        <fullName evidence="1">Uncharacterized protein</fullName>
    </submittedName>
</protein>
<evidence type="ECO:0000313" key="1">
    <source>
        <dbReference type="EMBL" id="MCM6773958.1"/>
    </source>
</evidence>
<dbReference type="EMBL" id="JAMRXG010000004">
    <property type="protein sequence ID" value="MCM6773958.1"/>
    <property type="molecule type" value="Genomic_DNA"/>
</dbReference>
<accession>A0A9X2E6C6</accession>
<gene>
    <name evidence="1" type="ORF">NDR86_10790</name>
</gene>
<proteinExistence type="predicted"/>
<dbReference type="Proteomes" id="UP001139157">
    <property type="component" value="Unassembled WGS sequence"/>
</dbReference>
<dbReference type="PROSITE" id="PS51257">
    <property type="entry name" value="PROKAR_LIPOPROTEIN"/>
    <property type="match status" value="1"/>
</dbReference>
<comment type="caution">
    <text evidence="1">The sequence shown here is derived from an EMBL/GenBank/DDBJ whole genome shotgun (WGS) entry which is preliminary data.</text>
</comment>
<dbReference type="AlphaFoldDB" id="A0A9X2E6C6"/>
<keyword evidence="2" id="KW-1185">Reference proteome</keyword>
<sequence length="152" mass="16003">MHDAVRRAATRGVLIAVTGAALTGCIGMNEFDKGSGPKGDSVTSAQAREVLLQGLGVGAFADACDRIDWACPITEVVAESDYVVTIRSSVSDSRWEPAGRGARSALKYLRQSQPMSRVTTVKYTNAKGNVLDTADRLTSSIGDCPLPCGSPR</sequence>
<evidence type="ECO:0000313" key="2">
    <source>
        <dbReference type="Proteomes" id="UP001139157"/>
    </source>
</evidence>
<reference evidence="1" key="1">
    <citation type="submission" date="2022-06" db="EMBL/GenBank/DDBJ databases">
        <title>Novel species in genus nocardia.</title>
        <authorList>
            <person name="Li F."/>
        </authorList>
    </citation>
    <scope>NUCLEOTIDE SEQUENCE</scope>
    <source>
        <strain evidence="1">CDC141</strain>
    </source>
</reference>
<organism evidence="1 2">
    <name type="scientific">Nocardia pulmonis</name>
    <dbReference type="NCBI Taxonomy" id="2951408"/>
    <lineage>
        <taxon>Bacteria</taxon>
        <taxon>Bacillati</taxon>
        <taxon>Actinomycetota</taxon>
        <taxon>Actinomycetes</taxon>
        <taxon>Mycobacteriales</taxon>
        <taxon>Nocardiaceae</taxon>
        <taxon>Nocardia</taxon>
    </lineage>
</organism>
<dbReference type="RefSeq" id="WP_251911072.1">
    <property type="nucleotide sequence ID" value="NZ_JAMRXG010000004.1"/>
</dbReference>